<dbReference type="AlphaFoldDB" id="A0A8J7LVE0"/>
<sequence>MSDDTKDYEVGYGKPPKHTRFKKGQSGNPKGRPKGAMGSTASLRQEMESKVTVREGGREVKVSKAEAAAKRLVAKALGGDMAALKMLAFFDEDLSTRVQQEADKIEQAVVPDQTDEDVLAYFATQIREGGIHVAGESEPGDIDDEETDP</sequence>
<name>A0A8J7LVE0_9RHOB</name>
<dbReference type="EMBL" id="JAELVR010000002">
    <property type="protein sequence ID" value="MBJ6370761.1"/>
    <property type="molecule type" value="Genomic_DNA"/>
</dbReference>
<evidence type="ECO:0000313" key="4">
    <source>
        <dbReference type="Proteomes" id="UP000619079"/>
    </source>
</evidence>
<dbReference type="RefSeq" id="WP_199023547.1">
    <property type="nucleotide sequence ID" value="NZ_JAELVR010000002.1"/>
</dbReference>
<evidence type="ECO:0000256" key="1">
    <source>
        <dbReference type="SAM" id="MobiDB-lite"/>
    </source>
</evidence>
<proteinExistence type="predicted"/>
<dbReference type="InterPro" id="IPR043736">
    <property type="entry name" value="DUF5681"/>
</dbReference>
<keyword evidence="4" id="KW-1185">Reference proteome</keyword>
<feature type="compositionally biased region" description="Acidic residues" evidence="1">
    <location>
        <begin position="138"/>
        <end position="149"/>
    </location>
</feature>
<protein>
    <recommendedName>
        <fullName evidence="2">DUF5681 domain-containing protein</fullName>
    </recommendedName>
</protein>
<feature type="region of interest" description="Disordered" evidence="1">
    <location>
        <begin position="1"/>
        <end position="57"/>
    </location>
</feature>
<evidence type="ECO:0000259" key="2">
    <source>
        <dbReference type="Pfam" id="PF18932"/>
    </source>
</evidence>
<reference evidence="3" key="1">
    <citation type="submission" date="2020-12" db="EMBL/GenBank/DDBJ databases">
        <title>Sedimentitalea sp. nov., isolated from sand in Incheon.</title>
        <authorList>
            <person name="Kim W."/>
        </authorList>
    </citation>
    <scope>NUCLEOTIDE SEQUENCE</scope>
    <source>
        <strain evidence="3">CAU 1593</strain>
    </source>
</reference>
<evidence type="ECO:0000313" key="3">
    <source>
        <dbReference type="EMBL" id="MBJ6370761.1"/>
    </source>
</evidence>
<feature type="domain" description="DUF5681" evidence="2">
    <location>
        <begin position="17"/>
        <end position="87"/>
    </location>
</feature>
<gene>
    <name evidence="3" type="ORF">JF290_04425</name>
</gene>
<dbReference type="Pfam" id="PF18932">
    <property type="entry name" value="DUF5681"/>
    <property type="match status" value="1"/>
</dbReference>
<feature type="compositionally biased region" description="Basic and acidic residues" evidence="1">
    <location>
        <begin position="45"/>
        <end position="57"/>
    </location>
</feature>
<organism evidence="3 4">
    <name type="scientific">Sedimentitalea arenosa</name>
    <dbReference type="NCBI Taxonomy" id="2798803"/>
    <lineage>
        <taxon>Bacteria</taxon>
        <taxon>Pseudomonadati</taxon>
        <taxon>Pseudomonadota</taxon>
        <taxon>Alphaproteobacteria</taxon>
        <taxon>Rhodobacterales</taxon>
        <taxon>Paracoccaceae</taxon>
        <taxon>Sedimentitalea</taxon>
    </lineage>
</organism>
<comment type="caution">
    <text evidence="3">The sequence shown here is derived from an EMBL/GenBank/DDBJ whole genome shotgun (WGS) entry which is preliminary data.</text>
</comment>
<accession>A0A8J7LVE0</accession>
<feature type="region of interest" description="Disordered" evidence="1">
    <location>
        <begin position="130"/>
        <end position="149"/>
    </location>
</feature>
<dbReference type="Proteomes" id="UP000619079">
    <property type="component" value="Unassembled WGS sequence"/>
</dbReference>